<dbReference type="FunFam" id="3.30.70.100:FF:000005">
    <property type="entry name" value="Copper-exporting P-type ATPase A"/>
    <property type="match status" value="1"/>
</dbReference>
<dbReference type="EMBL" id="MASJ01000016">
    <property type="protein sequence ID" value="OCS85145.1"/>
    <property type="molecule type" value="Genomic_DNA"/>
</dbReference>
<dbReference type="InterPro" id="IPR006121">
    <property type="entry name" value="HMA_dom"/>
</dbReference>
<dbReference type="Pfam" id="PF00403">
    <property type="entry name" value="HMA"/>
    <property type="match status" value="1"/>
</dbReference>
<evidence type="ECO:0000313" key="8">
    <source>
        <dbReference type="Proteomes" id="UP000093199"/>
    </source>
</evidence>
<dbReference type="PRINTS" id="PR00944">
    <property type="entry name" value="CUEXPORT"/>
</dbReference>
<comment type="subcellular location">
    <subcellularLocation>
        <location evidence="1">Cytoplasm</location>
    </subcellularLocation>
</comment>
<keyword evidence="2" id="KW-0963">Cytoplasm</keyword>
<evidence type="ECO:0000256" key="5">
    <source>
        <dbReference type="ARBA" id="ARBA00023186"/>
    </source>
</evidence>
<accession>A0A1C0YDB9</accession>
<dbReference type="InterPro" id="IPR000428">
    <property type="entry name" value="Cu-bd"/>
</dbReference>
<dbReference type="GO" id="GO:0006825">
    <property type="term" value="P:copper ion transport"/>
    <property type="evidence" value="ECO:0007669"/>
    <property type="project" value="InterPro"/>
</dbReference>
<evidence type="ECO:0000256" key="2">
    <source>
        <dbReference type="ARBA" id="ARBA00022490"/>
    </source>
</evidence>
<evidence type="ECO:0000256" key="4">
    <source>
        <dbReference type="ARBA" id="ARBA00023008"/>
    </source>
</evidence>
<dbReference type="InterPro" id="IPR049740">
    <property type="entry name" value="CopZ"/>
</dbReference>
<dbReference type="AlphaFoldDB" id="A0A1C0YDB9"/>
<evidence type="ECO:0000259" key="6">
    <source>
        <dbReference type="PROSITE" id="PS50846"/>
    </source>
</evidence>
<dbReference type="InterPro" id="IPR036163">
    <property type="entry name" value="HMA_dom_sf"/>
</dbReference>
<dbReference type="STRING" id="33978.A6M13_13945"/>
<evidence type="ECO:0000256" key="3">
    <source>
        <dbReference type="ARBA" id="ARBA00022723"/>
    </source>
</evidence>
<dbReference type="PROSITE" id="PS50846">
    <property type="entry name" value="HMA_2"/>
    <property type="match status" value="1"/>
</dbReference>
<dbReference type="PROSITE" id="PS01047">
    <property type="entry name" value="HMA_1"/>
    <property type="match status" value="1"/>
</dbReference>
<dbReference type="NCBIfam" id="NF033795">
    <property type="entry name" value="chaper_CopZ_Bs"/>
    <property type="match status" value="1"/>
</dbReference>
<dbReference type="Proteomes" id="UP000093199">
    <property type="component" value="Unassembled WGS sequence"/>
</dbReference>
<keyword evidence="5" id="KW-0143">Chaperone</keyword>
<protein>
    <submittedName>
        <fullName evidence="7">Copper resistance protein CopZ</fullName>
    </submittedName>
</protein>
<sequence length="67" mass="7012">MQEVTLNVQGMSCGHCVKAVEDSVGALAGVQTVAVNLADAQVTVAFDEAVTVDTIKETIEEQGYDIV</sequence>
<dbReference type="InterPro" id="IPR017969">
    <property type="entry name" value="Heavy-metal-associated_CS"/>
</dbReference>
<keyword evidence="3" id="KW-0479">Metal-binding</keyword>
<dbReference type="NCBIfam" id="TIGR00003">
    <property type="entry name" value="copper ion binding protein"/>
    <property type="match status" value="1"/>
</dbReference>
<dbReference type="GO" id="GO:0005507">
    <property type="term" value="F:copper ion binding"/>
    <property type="evidence" value="ECO:0007669"/>
    <property type="project" value="InterPro"/>
</dbReference>
<proteinExistence type="predicted"/>
<dbReference type="OrthoDB" id="9813965at2"/>
<dbReference type="RefSeq" id="WP_066545172.1">
    <property type="nucleotide sequence ID" value="NZ_MASJ01000016.1"/>
</dbReference>
<organism evidence="7 8">
    <name type="scientific">Caryophanon tenue</name>
    <dbReference type="NCBI Taxonomy" id="33978"/>
    <lineage>
        <taxon>Bacteria</taxon>
        <taxon>Bacillati</taxon>
        <taxon>Bacillota</taxon>
        <taxon>Bacilli</taxon>
        <taxon>Bacillales</taxon>
        <taxon>Caryophanaceae</taxon>
        <taxon>Caryophanon</taxon>
    </lineage>
</organism>
<dbReference type="CDD" id="cd00371">
    <property type="entry name" value="HMA"/>
    <property type="match status" value="1"/>
</dbReference>
<name>A0A1C0YDB9_9BACL</name>
<keyword evidence="4" id="KW-0186">Copper</keyword>
<evidence type="ECO:0000313" key="7">
    <source>
        <dbReference type="EMBL" id="OCS85145.1"/>
    </source>
</evidence>
<comment type="caution">
    <text evidence="7">The sequence shown here is derived from an EMBL/GenBank/DDBJ whole genome shotgun (WGS) entry which is preliminary data.</text>
</comment>
<reference evidence="7 8" key="1">
    <citation type="submission" date="2016-07" db="EMBL/GenBank/DDBJ databases">
        <title>Caryophanon tenue genome sequencing.</title>
        <authorList>
            <person name="Verma A."/>
            <person name="Pal Y."/>
            <person name="Krishnamurthi S."/>
        </authorList>
    </citation>
    <scope>NUCLEOTIDE SEQUENCE [LARGE SCALE GENOMIC DNA]</scope>
    <source>
        <strain evidence="7 8">DSM 14152</strain>
    </source>
</reference>
<dbReference type="GO" id="GO:0005737">
    <property type="term" value="C:cytoplasm"/>
    <property type="evidence" value="ECO:0007669"/>
    <property type="project" value="UniProtKB-SubCell"/>
</dbReference>
<dbReference type="Gene3D" id="3.30.70.100">
    <property type="match status" value="1"/>
</dbReference>
<dbReference type="SUPFAM" id="SSF55008">
    <property type="entry name" value="HMA, heavy metal-associated domain"/>
    <property type="match status" value="1"/>
</dbReference>
<evidence type="ECO:0000256" key="1">
    <source>
        <dbReference type="ARBA" id="ARBA00004496"/>
    </source>
</evidence>
<gene>
    <name evidence="7" type="ORF">A6M13_13945</name>
</gene>
<dbReference type="InterPro" id="IPR006122">
    <property type="entry name" value="HMA_Cu_ion-bd"/>
</dbReference>
<feature type="domain" description="HMA" evidence="6">
    <location>
        <begin position="2"/>
        <end position="67"/>
    </location>
</feature>
<keyword evidence="8" id="KW-1185">Reference proteome</keyword>